<dbReference type="SUPFAM" id="SSF56349">
    <property type="entry name" value="DNA breaking-rejoining enzymes"/>
    <property type="match status" value="1"/>
</dbReference>
<evidence type="ECO:0000313" key="9">
    <source>
        <dbReference type="Proteomes" id="UP001431192"/>
    </source>
</evidence>
<name>A0ABT2NZX0_9GAMM</name>
<evidence type="ECO:0000256" key="2">
    <source>
        <dbReference type="ARBA" id="ARBA00022908"/>
    </source>
</evidence>
<dbReference type="PANTHER" id="PTHR30629:SF2">
    <property type="entry name" value="PROPHAGE INTEGRASE INTS-RELATED"/>
    <property type="match status" value="1"/>
</dbReference>
<dbReference type="CDD" id="cd01189">
    <property type="entry name" value="INT_ICEBs1_C_like"/>
    <property type="match status" value="1"/>
</dbReference>
<evidence type="ECO:0000256" key="3">
    <source>
        <dbReference type="ARBA" id="ARBA00023125"/>
    </source>
</evidence>
<dbReference type="PROSITE" id="PS51898">
    <property type="entry name" value="TYR_RECOMBINASE"/>
    <property type="match status" value="1"/>
</dbReference>
<feature type="domain" description="Tyr recombinase" evidence="6">
    <location>
        <begin position="105"/>
        <end position="314"/>
    </location>
</feature>
<dbReference type="InterPro" id="IPR011010">
    <property type="entry name" value="DNA_brk_join_enz"/>
</dbReference>
<dbReference type="EMBL" id="JAODOQ010000001">
    <property type="protein sequence ID" value="MCT8985938.1"/>
    <property type="molecule type" value="Genomic_DNA"/>
</dbReference>
<proteinExistence type="inferred from homology"/>
<comment type="similarity">
    <text evidence="1">Belongs to the 'phage' integrase family.</text>
</comment>
<keyword evidence="2" id="KW-0229">DNA integration</keyword>
<evidence type="ECO:0000313" key="8">
    <source>
        <dbReference type="EMBL" id="MCT8985938.1"/>
    </source>
</evidence>
<evidence type="ECO:0000256" key="4">
    <source>
        <dbReference type="ARBA" id="ARBA00023172"/>
    </source>
</evidence>
<dbReference type="Proteomes" id="UP001431192">
    <property type="component" value="Unassembled WGS sequence"/>
</dbReference>
<dbReference type="PANTHER" id="PTHR30629">
    <property type="entry name" value="PROPHAGE INTEGRASE"/>
    <property type="match status" value="1"/>
</dbReference>
<keyword evidence="4" id="KW-0233">DNA recombination</keyword>
<dbReference type="Gene3D" id="1.10.150.130">
    <property type="match status" value="1"/>
</dbReference>
<dbReference type="Gene3D" id="1.10.443.10">
    <property type="entry name" value="Intergrase catalytic core"/>
    <property type="match status" value="1"/>
</dbReference>
<sequence>MKDLTVSHYVKQYLSSRTHEVAPSTLRSERCKASKIIKLIGQRYIDSVTHSDIIQLRQKLHKSYANKSINEFYIILRAIFNNAFRDGVIVRNPMDGVQNLSVCHAEPNPFSRAELTALAQTEVLCLSGKNAFQLCALTGLRISELLAISWEDIDFINAKLKVKIALVDKQYKTPKTPGSQRTVELCASAISILTQQKLITGHRKARKISVLQRDNKTKKIENLSLVFYNTLTNQPFISAKQFNKTFFTPFLASAKVKHRGAGQLRHTFASQALTSGISKEWIARQLGHESTAMIDIHYARWMCADAPDFVNKVEQQFSGIFTQVNTQEADIKSTLIHQGELSPKQNTAPPSVSAQTSALTTIINNDISLTSSQLKAFLQQHPQVLMQCISQLLGQPDREGM</sequence>
<evidence type="ECO:0000259" key="6">
    <source>
        <dbReference type="PROSITE" id="PS51898"/>
    </source>
</evidence>
<dbReference type="RefSeq" id="WP_261732409.1">
    <property type="nucleotide sequence ID" value="NZ_JAODOQ010000001.1"/>
</dbReference>
<feature type="domain" description="Core-binding (CB)" evidence="7">
    <location>
        <begin position="4"/>
        <end position="84"/>
    </location>
</feature>
<dbReference type="InterPro" id="IPR002104">
    <property type="entry name" value="Integrase_catalytic"/>
</dbReference>
<keyword evidence="3 5" id="KW-0238">DNA-binding</keyword>
<evidence type="ECO:0000256" key="1">
    <source>
        <dbReference type="ARBA" id="ARBA00008857"/>
    </source>
</evidence>
<evidence type="ECO:0000256" key="5">
    <source>
        <dbReference type="PROSITE-ProRule" id="PRU01248"/>
    </source>
</evidence>
<organism evidence="8 9">
    <name type="scientific">Shewanella phaeophyticola</name>
    <dbReference type="NCBI Taxonomy" id="2978345"/>
    <lineage>
        <taxon>Bacteria</taxon>
        <taxon>Pseudomonadati</taxon>
        <taxon>Pseudomonadota</taxon>
        <taxon>Gammaproteobacteria</taxon>
        <taxon>Alteromonadales</taxon>
        <taxon>Shewanellaceae</taxon>
        <taxon>Shewanella</taxon>
    </lineage>
</organism>
<dbReference type="InterPro" id="IPR044068">
    <property type="entry name" value="CB"/>
</dbReference>
<dbReference type="Pfam" id="PF00589">
    <property type="entry name" value="Phage_integrase"/>
    <property type="match status" value="1"/>
</dbReference>
<gene>
    <name evidence="8" type="ORF">N4T56_04775</name>
</gene>
<accession>A0ABT2NZX0</accession>
<dbReference type="InterPro" id="IPR010998">
    <property type="entry name" value="Integrase_recombinase_N"/>
</dbReference>
<dbReference type="InterPro" id="IPR013762">
    <property type="entry name" value="Integrase-like_cat_sf"/>
</dbReference>
<evidence type="ECO:0000259" key="7">
    <source>
        <dbReference type="PROSITE" id="PS51900"/>
    </source>
</evidence>
<dbReference type="PROSITE" id="PS51900">
    <property type="entry name" value="CB"/>
    <property type="match status" value="1"/>
</dbReference>
<dbReference type="InterPro" id="IPR050808">
    <property type="entry name" value="Phage_Integrase"/>
</dbReference>
<reference evidence="8" key="1">
    <citation type="submission" date="2022-09" db="EMBL/GenBank/DDBJ databases">
        <title>Shewanella sp. KJ10-1 sp.nov, isolated from marine algae.</title>
        <authorList>
            <person name="Butt M."/>
            <person name="Lee J.K."/>
            <person name="Kim J.M."/>
            <person name="Choi D.G."/>
        </authorList>
    </citation>
    <scope>NUCLEOTIDE SEQUENCE</scope>
    <source>
        <strain evidence="8">KJ10-1</strain>
    </source>
</reference>
<comment type="caution">
    <text evidence="8">The sequence shown here is derived from an EMBL/GenBank/DDBJ whole genome shotgun (WGS) entry which is preliminary data.</text>
</comment>
<keyword evidence="9" id="KW-1185">Reference proteome</keyword>
<protein>
    <submittedName>
        <fullName evidence="8">Site-specific integrase</fullName>
    </submittedName>
</protein>